<protein>
    <submittedName>
        <fullName evidence="3">Uncharacterized protein</fullName>
    </submittedName>
</protein>
<proteinExistence type="predicted"/>
<feature type="signal peptide" evidence="2">
    <location>
        <begin position="1"/>
        <end position="15"/>
    </location>
</feature>
<keyword evidence="2" id="KW-0732">Signal</keyword>
<name>A0ABD2WB89_9HYME</name>
<gene>
    <name evidence="3" type="ORF">TKK_014972</name>
</gene>
<accession>A0ABD2WB89</accession>
<evidence type="ECO:0000256" key="1">
    <source>
        <dbReference type="SAM" id="MobiDB-lite"/>
    </source>
</evidence>
<dbReference type="AlphaFoldDB" id="A0ABD2WB89"/>
<dbReference type="Proteomes" id="UP001627154">
    <property type="component" value="Unassembled WGS sequence"/>
</dbReference>
<keyword evidence="4" id="KW-1185">Reference proteome</keyword>
<feature type="region of interest" description="Disordered" evidence="1">
    <location>
        <begin position="124"/>
        <end position="156"/>
    </location>
</feature>
<reference evidence="3 4" key="1">
    <citation type="journal article" date="2024" name="bioRxiv">
        <title>A reference genome for Trichogramma kaykai: A tiny desert-dwelling parasitoid wasp with competing sex-ratio distorters.</title>
        <authorList>
            <person name="Culotta J."/>
            <person name="Lindsey A.R."/>
        </authorList>
    </citation>
    <scope>NUCLEOTIDE SEQUENCE [LARGE SCALE GENOMIC DNA]</scope>
    <source>
        <strain evidence="3 4">KSX58</strain>
    </source>
</reference>
<evidence type="ECO:0000313" key="4">
    <source>
        <dbReference type="Proteomes" id="UP001627154"/>
    </source>
</evidence>
<evidence type="ECO:0000256" key="2">
    <source>
        <dbReference type="SAM" id="SignalP"/>
    </source>
</evidence>
<sequence length="156" mass="18574">MRYFVLMNFIIFCYSQLIVKRHWRHVLMLNWKKCNVLQSYMAKTCITHLMQNISVSFLIERLFNYITYERIVSKITLLRCNVARRLSHTYKRAYMKIRIARTRAGREPFYTARRVVSIVNRNSRTMMSSSQAKEQKLSRARSKNGKDAEGETFCAA</sequence>
<dbReference type="EMBL" id="JBJJXI010000121">
    <property type="protein sequence ID" value="KAL3390168.1"/>
    <property type="molecule type" value="Genomic_DNA"/>
</dbReference>
<comment type="caution">
    <text evidence="3">The sequence shown here is derived from an EMBL/GenBank/DDBJ whole genome shotgun (WGS) entry which is preliminary data.</text>
</comment>
<feature type="chain" id="PRO_5044857182" evidence="2">
    <location>
        <begin position="16"/>
        <end position="156"/>
    </location>
</feature>
<organism evidence="3 4">
    <name type="scientific">Trichogramma kaykai</name>
    <dbReference type="NCBI Taxonomy" id="54128"/>
    <lineage>
        <taxon>Eukaryota</taxon>
        <taxon>Metazoa</taxon>
        <taxon>Ecdysozoa</taxon>
        <taxon>Arthropoda</taxon>
        <taxon>Hexapoda</taxon>
        <taxon>Insecta</taxon>
        <taxon>Pterygota</taxon>
        <taxon>Neoptera</taxon>
        <taxon>Endopterygota</taxon>
        <taxon>Hymenoptera</taxon>
        <taxon>Apocrita</taxon>
        <taxon>Proctotrupomorpha</taxon>
        <taxon>Chalcidoidea</taxon>
        <taxon>Trichogrammatidae</taxon>
        <taxon>Trichogramma</taxon>
    </lineage>
</organism>
<evidence type="ECO:0000313" key="3">
    <source>
        <dbReference type="EMBL" id="KAL3390168.1"/>
    </source>
</evidence>